<name>A0ABS8P4I9_9PSEU</name>
<keyword evidence="3" id="KW-1185">Reference proteome</keyword>
<protein>
    <submittedName>
        <fullName evidence="2">Helix-turn-helix domain-containing protein</fullName>
    </submittedName>
</protein>
<accession>A0ABS8P4I9</accession>
<dbReference type="NCBIfam" id="TIGR01764">
    <property type="entry name" value="excise"/>
    <property type="match status" value="1"/>
</dbReference>
<dbReference type="RefSeq" id="WP_230730847.1">
    <property type="nucleotide sequence ID" value="NZ_JAJNDB010000001.1"/>
</dbReference>
<evidence type="ECO:0000259" key="1">
    <source>
        <dbReference type="Pfam" id="PF12728"/>
    </source>
</evidence>
<dbReference type="InterPro" id="IPR010093">
    <property type="entry name" value="SinI_DNA-bd"/>
</dbReference>
<organism evidence="2 3">
    <name type="scientific">Actinomycetospora endophytica</name>
    <dbReference type="NCBI Taxonomy" id="2291215"/>
    <lineage>
        <taxon>Bacteria</taxon>
        <taxon>Bacillati</taxon>
        <taxon>Actinomycetota</taxon>
        <taxon>Actinomycetes</taxon>
        <taxon>Pseudonocardiales</taxon>
        <taxon>Pseudonocardiaceae</taxon>
        <taxon>Actinomycetospora</taxon>
    </lineage>
</organism>
<dbReference type="InterPro" id="IPR041657">
    <property type="entry name" value="HTH_17"/>
</dbReference>
<evidence type="ECO:0000313" key="2">
    <source>
        <dbReference type="EMBL" id="MCD2193146.1"/>
    </source>
</evidence>
<dbReference type="InterPro" id="IPR009061">
    <property type="entry name" value="DNA-bd_dom_put_sf"/>
</dbReference>
<dbReference type="Proteomes" id="UP001199469">
    <property type="component" value="Unassembled WGS sequence"/>
</dbReference>
<reference evidence="2 3" key="1">
    <citation type="submission" date="2021-11" db="EMBL/GenBank/DDBJ databases">
        <title>Draft genome sequence of Actinomycetospora sp. SF1 isolated from the rhizosphere soil.</title>
        <authorList>
            <person name="Duangmal K."/>
            <person name="Chantavorakit T."/>
        </authorList>
    </citation>
    <scope>NUCLEOTIDE SEQUENCE [LARGE SCALE GENOMIC DNA]</scope>
    <source>
        <strain evidence="2 3">TBRC 5722</strain>
    </source>
</reference>
<feature type="domain" description="Helix-turn-helix" evidence="1">
    <location>
        <begin position="6"/>
        <end position="54"/>
    </location>
</feature>
<comment type="caution">
    <text evidence="2">The sequence shown here is derived from an EMBL/GenBank/DDBJ whole genome shotgun (WGS) entry which is preliminary data.</text>
</comment>
<sequence length="62" mass="6825">MESLTYTVDEVAALLGIARGKAYQHVRAGDIPSLRMGKRVLVPRDRFHAWLNRESAKSSGAA</sequence>
<dbReference type="EMBL" id="JAJNDB010000001">
    <property type="protein sequence ID" value="MCD2193146.1"/>
    <property type="molecule type" value="Genomic_DNA"/>
</dbReference>
<dbReference type="SUPFAM" id="SSF46955">
    <property type="entry name" value="Putative DNA-binding domain"/>
    <property type="match status" value="1"/>
</dbReference>
<proteinExistence type="predicted"/>
<evidence type="ECO:0000313" key="3">
    <source>
        <dbReference type="Proteomes" id="UP001199469"/>
    </source>
</evidence>
<gene>
    <name evidence="2" type="ORF">LQ327_07065</name>
</gene>
<dbReference type="Pfam" id="PF12728">
    <property type="entry name" value="HTH_17"/>
    <property type="match status" value="1"/>
</dbReference>